<comment type="caution">
    <text evidence="1">The sequence shown here is derived from an EMBL/GenBank/DDBJ whole genome shotgun (WGS) entry which is preliminary data.</text>
</comment>
<organism evidence="1 2">
    <name type="scientific">Rhizophagus irregularis</name>
    <dbReference type="NCBI Taxonomy" id="588596"/>
    <lineage>
        <taxon>Eukaryota</taxon>
        <taxon>Fungi</taxon>
        <taxon>Fungi incertae sedis</taxon>
        <taxon>Mucoromycota</taxon>
        <taxon>Glomeromycotina</taxon>
        <taxon>Glomeromycetes</taxon>
        <taxon>Glomerales</taxon>
        <taxon>Glomeraceae</taxon>
        <taxon>Rhizophagus</taxon>
    </lineage>
</organism>
<dbReference type="AlphaFoldDB" id="A0A2I1H0M3"/>
<sequence>FQGLVERANGILQQKLTMNNSWCQSHKKIPYELIYDDKSRENCTLIDELFAKNIYNEENIPDTIQIYDSIEDLDSDIIDDLQESNIPVQQLNIERVVVQDQDSENNRHIVFIDLVLLNITNNTQHKILRNIARQNLQDYTNKMANQMSKEKKRIKEYQISDLVRVAVPKIDRFSID</sequence>
<evidence type="ECO:0000313" key="2">
    <source>
        <dbReference type="Proteomes" id="UP000234323"/>
    </source>
</evidence>
<gene>
    <name evidence="1" type="ORF">RhiirA4_408306</name>
</gene>
<dbReference type="EMBL" id="LLXI01001204">
    <property type="protein sequence ID" value="PKY52429.1"/>
    <property type="molecule type" value="Genomic_DNA"/>
</dbReference>
<protein>
    <submittedName>
        <fullName evidence="1">Uncharacterized protein</fullName>
    </submittedName>
</protein>
<keyword evidence="2" id="KW-1185">Reference proteome</keyword>
<reference evidence="1 2" key="1">
    <citation type="submission" date="2015-10" db="EMBL/GenBank/DDBJ databases">
        <title>Genome analyses suggest a sexual origin of heterokaryosis in a supposedly ancient asexual fungus.</title>
        <authorList>
            <person name="Ropars J."/>
            <person name="Sedzielewska K."/>
            <person name="Noel J."/>
            <person name="Charron P."/>
            <person name="Farinelli L."/>
            <person name="Marton T."/>
            <person name="Kruger M."/>
            <person name="Pelin A."/>
            <person name="Brachmann A."/>
            <person name="Corradi N."/>
        </authorList>
    </citation>
    <scope>NUCLEOTIDE SEQUENCE [LARGE SCALE GENOMIC DNA]</scope>
    <source>
        <strain evidence="1 2">A4</strain>
    </source>
</reference>
<evidence type="ECO:0000313" key="1">
    <source>
        <dbReference type="EMBL" id="PKY52429.1"/>
    </source>
</evidence>
<dbReference type="VEuPathDB" id="FungiDB:RhiirA1_437100"/>
<dbReference type="Proteomes" id="UP000234323">
    <property type="component" value="Unassembled WGS sequence"/>
</dbReference>
<accession>A0A2I1H0M3</accession>
<name>A0A2I1H0M3_9GLOM</name>
<proteinExistence type="predicted"/>
<feature type="non-terminal residue" evidence="1">
    <location>
        <position position="1"/>
    </location>
</feature>